<sequence length="156" mass="17773">MDTSDAPRAARGPSTGRPAFKNWPKKLPKQHKNTVSDYREHKAAIDHYELHGMSRYDIDVIYNADQTAVKSEYLPTKTLNKKGENTVWVKCGGKTKDRMTDMLLADNTGTKHTLFLVIRTPKSKIKVVIQENLTMQQGFGKRLWESAEPCKIRTVL</sequence>
<evidence type="ECO:0000313" key="2">
    <source>
        <dbReference type="EMBL" id="RHY06655.1"/>
    </source>
</evidence>
<feature type="region of interest" description="Disordered" evidence="1">
    <location>
        <begin position="1"/>
        <end position="35"/>
    </location>
</feature>
<name>A0A397AKE6_APHAT</name>
<comment type="caution">
    <text evidence="2">The sequence shown here is derived from an EMBL/GenBank/DDBJ whole genome shotgun (WGS) entry which is preliminary data.</text>
</comment>
<reference evidence="2 3" key="1">
    <citation type="submission" date="2018-08" db="EMBL/GenBank/DDBJ databases">
        <title>Aphanomyces genome sequencing and annotation.</title>
        <authorList>
            <person name="Minardi D."/>
            <person name="Oidtmann B."/>
            <person name="Van Der Giezen M."/>
            <person name="Studholme D.J."/>
        </authorList>
    </citation>
    <scope>NUCLEOTIDE SEQUENCE [LARGE SCALE GENOMIC DNA]</scope>
    <source>
        <strain evidence="2 3">Kv</strain>
    </source>
</reference>
<proteinExistence type="predicted"/>
<evidence type="ECO:0000256" key="1">
    <source>
        <dbReference type="SAM" id="MobiDB-lite"/>
    </source>
</evidence>
<accession>A0A397AKE6</accession>
<dbReference type="Proteomes" id="UP000265427">
    <property type="component" value="Unassembled WGS sequence"/>
</dbReference>
<evidence type="ECO:0000313" key="3">
    <source>
        <dbReference type="Proteomes" id="UP000265427"/>
    </source>
</evidence>
<dbReference type="EMBL" id="QUSZ01006175">
    <property type="protein sequence ID" value="RHY06655.1"/>
    <property type="molecule type" value="Genomic_DNA"/>
</dbReference>
<feature type="compositionally biased region" description="Basic residues" evidence="1">
    <location>
        <begin position="23"/>
        <end position="32"/>
    </location>
</feature>
<organism evidence="2 3">
    <name type="scientific">Aphanomyces astaci</name>
    <name type="common">Crayfish plague agent</name>
    <dbReference type="NCBI Taxonomy" id="112090"/>
    <lineage>
        <taxon>Eukaryota</taxon>
        <taxon>Sar</taxon>
        <taxon>Stramenopiles</taxon>
        <taxon>Oomycota</taxon>
        <taxon>Saprolegniomycetes</taxon>
        <taxon>Saprolegniales</taxon>
        <taxon>Verrucalvaceae</taxon>
        <taxon>Aphanomyces</taxon>
    </lineage>
</organism>
<dbReference type="AlphaFoldDB" id="A0A397AKE6"/>
<protein>
    <submittedName>
        <fullName evidence="2">Uncharacterized protein</fullName>
    </submittedName>
</protein>
<dbReference type="VEuPathDB" id="FungiDB:H257_07948"/>
<gene>
    <name evidence="2" type="ORF">DYB36_000405</name>
</gene>